<dbReference type="Proteomes" id="UP000540519">
    <property type="component" value="Unassembled WGS sequence"/>
</dbReference>
<reference evidence="1 2" key="1">
    <citation type="journal article" date="2019" name="Mar. Drugs">
        <title>Comparative Genomics and CAZyme Genome Repertoires of Marine Zobellia amurskyensis KMM 3526(T) and Zobellia laminariae KMM 3676(T).</title>
        <authorList>
            <person name="Chernysheva N."/>
            <person name="Bystritskaya E."/>
            <person name="Stenkova A."/>
            <person name="Golovkin I."/>
            <person name="Nedashkovskaya O."/>
            <person name="Isaeva M."/>
        </authorList>
    </citation>
    <scope>NUCLEOTIDE SEQUENCE [LARGE SCALE GENOMIC DNA]</scope>
    <source>
        <strain evidence="1 2">KMM 3526</strain>
    </source>
</reference>
<name>A0A7X2ZXP6_9FLAO</name>
<evidence type="ECO:0000313" key="2">
    <source>
        <dbReference type="Proteomes" id="UP000540519"/>
    </source>
</evidence>
<organism evidence="1 2">
    <name type="scientific">Zobellia amurskyensis</name>
    <dbReference type="NCBI Taxonomy" id="248905"/>
    <lineage>
        <taxon>Bacteria</taxon>
        <taxon>Pseudomonadati</taxon>
        <taxon>Bacteroidota</taxon>
        <taxon>Flavobacteriia</taxon>
        <taxon>Flavobacteriales</taxon>
        <taxon>Flavobacteriaceae</taxon>
        <taxon>Zobellia</taxon>
    </lineage>
</organism>
<proteinExistence type="predicted"/>
<protein>
    <submittedName>
        <fullName evidence="1">Uncharacterized protein</fullName>
    </submittedName>
</protein>
<evidence type="ECO:0000313" key="1">
    <source>
        <dbReference type="EMBL" id="MUH38308.1"/>
    </source>
</evidence>
<dbReference type="AlphaFoldDB" id="A0A7X2ZXP6"/>
<dbReference type="EMBL" id="RCNR01000087">
    <property type="protein sequence ID" value="MUH38308.1"/>
    <property type="molecule type" value="Genomic_DNA"/>
</dbReference>
<keyword evidence="2" id="KW-1185">Reference proteome</keyword>
<comment type="caution">
    <text evidence="1">The sequence shown here is derived from an EMBL/GenBank/DDBJ whole genome shotgun (WGS) entry which is preliminary data.</text>
</comment>
<gene>
    <name evidence="1" type="ORF">D9O36_20865</name>
</gene>
<accession>A0A7X2ZXP6</accession>
<sequence>MTTAIASLASAKTIAQVDGNYLFGLTNATTLEMNAGINPVVGSLLYNTDEEKMYLNTASGFKKIPSIDTNSIDFWGATGNTGSNAAIHFLGTTDLQDFLIKTNDTERIRISSTGNIGINNNTPSAQLDIESTAVPLRIQPSASTPTGTESGQIFMGDDGILYTYDGSRMKWLSVDRTMIGWGMNSATTTNVYLRQFNGASSDDNGWRMLRNGTITGISAQTNAAGTWTLEIRKNDGVVPITALVITAADGNQDATINVDFNEGEFLQAYCNGIAVEYPETLIEIAWRK</sequence>